<name>A0A061R0L9_9CHLO</name>
<organism evidence="1">
    <name type="scientific">Tetraselmis sp. GSL018</name>
    <dbReference type="NCBI Taxonomy" id="582737"/>
    <lineage>
        <taxon>Eukaryota</taxon>
        <taxon>Viridiplantae</taxon>
        <taxon>Chlorophyta</taxon>
        <taxon>core chlorophytes</taxon>
        <taxon>Chlorodendrophyceae</taxon>
        <taxon>Chlorodendrales</taxon>
        <taxon>Chlorodendraceae</taxon>
        <taxon>Tetraselmis</taxon>
    </lineage>
</organism>
<reference evidence="1" key="1">
    <citation type="submission" date="2014-05" db="EMBL/GenBank/DDBJ databases">
        <title>The transcriptome of the halophilic microalga Tetraselmis sp. GSL018 isolated from the Great Salt Lake, Utah.</title>
        <authorList>
            <person name="Jinkerson R.E."/>
            <person name="D'Adamo S."/>
            <person name="Posewitz M.C."/>
        </authorList>
    </citation>
    <scope>NUCLEOTIDE SEQUENCE</scope>
    <source>
        <strain evidence="1">GSL018</strain>
    </source>
</reference>
<proteinExistence type="predicted"/>
<accession>A0A061R0L9</accession>
<protein>
    <submittedName>
        <fullName evidence="1">Uncharacterized protein</fullName>
    </submittedName>
</protein>
<gene>
    <name evidence="1" type="ORF">TSPGSL018_18770</name>
</gene>
<sequence length="131" mass="14829">KLHRERIAETFEIPEDMTVSNLKNSLQLFDIMANSQAGRTSYPVLFPTDNSTKHSIPRAEYNLTRAGPCDVWCLPSTHGQEILLRHQKLREARVAAVQGQDICFAELVSSGVALEQLSFLESSRDLRMHTF</sequence>
<evidence type="ECO:0000313" key="1">
    <source>
        <dbReference type="EMBL" id="JAC64230.1"/>
    </source>
</evidence>
<dbReference type="EMBL" id="GBEZ01022617">
    <property type="protein sequence ID" value="JAC64230.1"/>
    <property type="molecule type" value="Transcribed_RNA"/>
</dbReference>
<dbReference type="AlphaFoldDB" id="A0A061R0L9"/>
<feature type="non-terminal residue" evidence="1">
    <location>
        <position position="1"/>
    </location>
</feature>